<dbReference type="RefSeq" id="WP_280141986.1">
    <property type="nucleotide sequence ID" value="NZ_FOJN01000008.1"/>
</dbReference>
<dbReference type="GeneID" id="85487916"/>
<sequence length="40" mass="4353">MANPFEAGARPWYRKTLAKLLANTTSLGSGELVVDVRGYV</sequence>
<dbReference type="Proteomes" id="UP000182054">
    <property type="component" value="Unassembled WGS sequence"/>
</dbReference>
<dbReference type="AlphaFoldDB" id="A0A1I0TMK9"/>
<organism evidence="1 2">
    <name type="scientific">Rhodococcoides kroppenstedtii</name>
    <dbReference type="NCBI Taxonomy" id="293050"/>
    <lineage>
        <taxon>Bacteria</taxon>
        <taxon>Bacillati</taxon>
        <taxon>Actinomycetota</taxon>
        <taxon>Actinomycetes</taxon>
        <taxon>Mycobacteriales</taxon>
        <taxon>Nocardiaceae</taxon>
        <taxon>Rhodococcoides</taxon>
    </lineage>
</organism>
<evidence type="ECO:0000313" key="1">
    <source>
        <dbReference type="EMBL" id="SFA53031.1"/>
    </source>
</evidence>
<reference evidence="1 2" key="1">
    <citation type="submission" date="2016-10" db="EMBL/GenBank/DDBJ databases">
        <authorList>
            <person name="de Groot N.N."/>
        </authorList>
    </citation>
    <scope>NUCLEOTIDE SEQUENCE [LARGE SCALE GENOMIC DNA]</scope>
    <source>
        <strain evidence="1 2">DSM 44908</strain>
    </source>
</reference>
<protein>
    <submittedName>
        <fullName evidence="1">Uncharacterized protein</fullName>
    </submittedName>
</protein>
<name>A0A1I0TMK9_9NOCA</name>
<evidence type="ECO:0000313" key="2">
    <source>
        <dbReference type="Proteomes" id="UP000182054"/>
    </source>
</evidence>
<gene>
    <name evidence="1" type="ORF">SAMN05444374_1083</name>
</gene>
<proteinExistence type="predicted"/>
<accession>A0A1I0TMK9</accession>
<dbReference type="EMBL" id="FOJN01000008">
    <property type="protein sequence ID" value="SFA53031.1"/>
    <property type="molecule type" value="Genomic_DNA"/>
</dbReference>